<dbReference type="GO" id="GO:0005930">
    <property type="term" value="C:axoneme"/>
    <property type="evidence" value="ECO:0007669"/>
    <property type="project" value="UniProtKB-SubCell"/>
</dbReference>
<keyword evidence="4" id="KW-0677">Repeat</keyword>
<dbReference type="GO" id="GO:0005634">
    <property type="term" value="C:nucleus"/>
    <property type="evidence" value="ECO:0007669"/>
    <property type="project" value="TreeGrafter"/>
</dbReference>
<feature type="non-terminal residue" evidence="6">
    <location>
        <position position="1"/>
    </location>
</feature>
<dbReference type="Pfam" id="PF13516">
    <property type="entry name" value="LRR_6"/>
    <property type="match status" value="2"/>
</dbReference>
<dbReference type="Proteomes" id="UP001054857">
    <property type="component" value="Unassembled WGS sequence"/>
</dbReference>
<evidence type="ECO:0000256" key="3">
    <source>
        <dbReference type="ARBA" id="ARBA00022614"/>
    </source>
</evidence>
<proteinExistence type="predicted"/>
<protein>
    <submittedName>
        <fullName evidence="6">Uncharacterized protein</fullName>
    </submittedName>
</protein>
<dbReference type="GO" id="GO:0031267">
    <property type="term" value="F:small GTPase binding"/>
    <property type="evidence" value="ECO:0007669"/>
    <property type="project" value="TreeGrafter"/>
</dbReference>
<feature type="compositionally biased region" description="Polar residues" evidence="5">
    <location>
        <begin position="153"/>
        <end position="164"/>
    </location>
</feature>
<feature type="region of interest" description="Disordered" evidence="5">
    <location>
        <begin position="144"/>
        <end position="165"/>
    </location>
</feature>
<dbReference type="GO" id="GO:0005096">
    <property type="term" value="F:GTPase activator activity"/>
    <property type="evidence" value="ECO:0007669"/>
    <property type="project" value="UniProtKB-KW"/>
</dbReference>
<dbReference type="PANTHER" id="PTHR24113">
    <property type="entry name" value="RAN GTPASE-ACTIVATING PROTEIN 1"/>
    <property type="match status" value="1"/>
</dbReference>
<dbReference type="GO" id="GO:0006913">
    <property type="term" value="P:nucleocytoplasmic transport"/>
    <property type="evidence" value="ECO:0007669"/>
    <property type="project" value="TreeGrafter"/>
</dbReference>
<dbReference type="InterPro" id="IPR001611">
    <property type="entry name" value="Leu-rich_rpt"/>
</dbReference>
<dbReference type="AlphaFoldDB" id="A0AAD3DW03"/>
<reference evidence="6 7" key="1">
    <citation type="journal article" date="2021" name="Sci. Rep.">
        <title>Genome sequencing of the multicellular alga Astrephomene provides insights into convergent evolution of germ-soma differentiation.</title>
        <authorList>
            <person name="Yamashita S."/>
            <person name="Yamamoto K."/>
            <person name="Matsuzaki R."/>
            <person name="Suzuki S."/>
            <person name="Yamaguchi H."/>
            <person name="Hirooka S."/>
            <person name="Minakuchi Y."/>
            <person name="Miyagishima S."/>
            <person name="Kawachi M."/>
            <person name="Toyoda A."/>
            <person name="Nozaki H."/>
        </authorList>
    </citation>
    <scope>NUCLEOTIDE SEQUENCE [LARGE SCALE GENOMIC DNA]</scope>
    <source>
        <strain evidence="6 7">NIES-4017</strain>
    </source>
</reference>
<feature type="compositionally biased region" description="Gly residues" evidence="5">
    <location>
        <begin position="589"/>
        <end position="624"/>
    </location>
</feature>
<evidence type="ECO:0000256" key="4">
    <source>
        <dbReference type="ARBA" id="ARBA00022737"/>
    </source>
</evidence>
<dbReference type="Gene3D" id="3.80.10.10">
    <property type="entry name" value="Ribonuclease Inhibitor"/>
    <property type="match status" value="3"/>
</dbReference>
<comment type="caution">
    <text evidence="6">The sequence shown here is derived from an EMBL/GenBank/DDBJ whole genome shotgun (WGS) entry which is preliminary data.</text>
</comment>
<evidence type="ECO:0000313" key="6">
    <source>
        <dbReference type="EMBL" id="GFR46831.1"/>
    </source>
</evidence>
<feature type="compositionally biased region" description="Low complexity" evidence="5">
    <location>
        <begin position="779"/>
        <end position="803"/>
    </location>
</feature>
<organism evidence="6 7">
    <name type="scientific">Astrephomene gubernaculifera</name>
    <dbReference type="NCBI Taxonomy" id="47775"/>
    <lineage>
        <taxon>Eukaryota</taxon>
        <taxon>Viridiplantae</taxon>
        <taxon>Chlorophyta</taxon>
        <taxon>core chlorophytes</taxon>
        <taxon>Chlorophyceae</taxon>
        <taxon>CS clade</taxon>
        <taxon>Chlamydomonadales</taxon>
        <taxon>Astrephomenaceae</taxon>
        <taxon>Astrephomene</taxon>
    </lineage>
</organism>
<gene>
    <name evidence="6" type="ORF">Agub_g8467</name>
</gene>
<dbReference type="SUPFAM" id="SSF52047">
    <property type="entry name" value="RNI-like"/>
    <property type="match status" value="1"/>
</dbReference>
<dbReference type="GO" id="GO:0048471">
    <property type="term" value="C:perinuclear region of cytoplasm"/>
    <property type="evidence" value="ECO:0007669"/>
    <property type="project" value="TreeGrafter"/>
</dbReference>
<evidence type="ECO:0000256" key="5">
    <source>
        <dbReference type="SAM" id="MobiDB-lite"/>
    </source>
</evidence>
<feature type="region of interest" description="Disordered" evidence="5">
    <location>
        <begin position="317"/>
        <end position="347"/>
    </location>
</feature>
<keyword evidence="3" id="KW-0433">Leucine-rich repeat</keyword>
<sequence>MEAKREISGFFLSAEKFASHVAAIASPDCTTKRLRLFHNEPHHTSAVVQALTHNTSVTSLDIFELDSAAATTLASVLSPDMPPITSLAVHHLHDHEAVCRLAQGIAANRNLKELHFSQLNARGVTALAEALAAWATSPSTLTSPAASASASLQPRTTTATQDTNQQPQLARLQLLRLEKCLVNAGAAAALAAALGPQAAALERLQVVECDLADAAAAALLGAPEWGALAGAHVLSCLDLTSCGVGVQGAALLGRFLATSRSLHTLNLANNKNLGCAGVTALLQGLPANTSLTRLDLSCCGIATQGVQALAAALRPQAAPPSADADASHNAPSSEAAPPPTHPLQHLVLSGNSAGAAGLLALLRAMSGPQPCRLRTLQLDRNHIRGVELAEALGVAAAAEAAGPYKTTTTAPPPAVAPTSTEVLRVTAPLELLSLAGNALYDTGVTALAACLAEAPCLEQLDLRENGIADAGVTALLPLLAPARNGSAVASGGAAAPPPLAGLQGLLLDGNRVHNAGAQMLLAAVTAAPGLWRFSVEANKMTDPGLRLSLAQLGQMRAARHSQLVALGRQYSASSSSSSSGASEDAAGRRGSGGGAGGRGSGGGAGGGSGGAGDTASSGGGSGGGGKKEAGGRGGGNGDGGDGGGKQEGGATSSSPMDTEEGPPAVQHSSGSCTQQRQHTGQPPAPSHGYCQQPHPSQQPQPHPLQYPKHRLDERQGSEGSSDGDEQRLLQPTARNVAARGAAAGDGTGGADMAAAVTPPPGSAGVGEAAAPGSHAGWYATGHAGAVAGHEGAGTTTSSFTTSSAPGRADRSSLDGSSLSSSFTAAVSPPGSAVTCGSLGCSSSPFAAAAAQQQQQHHHRQQDQQLQKLYDAAVAAASAT</sequence>
<accession>A0AAD3DW03</accession>
<dbReference type="SMART" id="SM00368">
    <property type="entry name" value="LRR_RI"/>
    <property type="match status" value="10"/>
</dbReference>
<dbReference type="InterPro" id="IPR032675">
    <property type="entry name" value="LRR_dom_sf"/>
</dbReference>
<dbReference type="EMBL" id="BMAR01000016">
    <property type="protein sequence ID" value="GFR46831.1"/>
    <property type="molecule type" value="Genomic_DNA"/>
</dbReference>
<keyword evidence="2" id="KW-0343">GTPase activation</keyword>
<feature type="region of interest" description="Disordered" evidence="5">
    <location>
        <begin position="572"/>
        <end position="824"/>
    </location>
</feature>
<keyword evidence="7" id="KW-1185">Reference proteome</keyword>
<feature type="compositionally biased region" description="Low complexity" evidence="5">
    <location>
        <begin position="317"/>
        <end position="333"/>
    </location>
</feature>
<evidence type="ECO:0000256" key="1">
    <source>
        <dbReference type="ARBA" id="ARBA00004430"/>
    </source>
</evidence>
<comment type="subcellular location">
    <subcellularLocation>
        <location evidence="1">Cytoplasm</location>
        <location evidence="1">Cytoskeleton</location>
        <location evidence="1">Cilium axoneme</location>
    </subcellularLocation>
</comment>
<feature type="compositionally biased region" description="Gly residues" evidence="5">
    <location>
        <begin position="631"/>
        <end position="647"/>
    </location>
</feature>
<feature type="compositionally biased region" description="Polar residues" evidence="5">
    <location>
        <begin position="666"/>
        <end position="680"/>
    </location>
</feature>
<feature type="compositionally biased region" description="Low complexity" evidence="5">
    <location>
        <begin position="732"/>
        <end position="742"/>
    </location>
</feature>
<dbReference type="GO" id="GO:0005829">
    <property type="term" value="C:cytosol"/>
    <property type="evidence" value="ECO:0007669"/>
    <property type="project" value="TreeGrafter"/>
</dbReference>
<dbReference type="PANTHER" id="PTHR24113:SF12">
    <property type="entry name" value="RAN GTPASE-ACTIVATING PROTEIN 1"/>
    <property type="match status" value="1"/>
</dbReference>
<name>A0AAD3DW03_9CHLO</name>
<dbReference type="InterPro" id="IPR027038">
    <property type="entry name" value="RanGap"/>
</dbReference>
<feature type="compositionally biased region" description="Low complexity" evidence="5">
    <location>
        <begin position="572"/>
        <end position="584"/>
    </location>
</feature>
<evidence type="ECO:0000256" key="2">
    <source>
        <dbReference type="ARBA" id="ARBA00022468"/>
    </source>
</evidence>
<evidence type="ECO:0000313" key="7">
    <source>
        <dbReference type="Proteomes" id="UP001054857"/>
    </source>
</evidence>